<dbReference type="PANTHER" id="PTHR43167">
    <property type="entry name" value="PUTATIVE (AFU_ORTHOLOGUE AFUA_6G01830)-RELATED"/>
    <property type="match status" value="1"/>
</dbReference>
<name>A0ABS6HSW1_MYCGD</name>
<dbReference type="Pfam" id="PF13578">
    <property type="entry name" value="Methyltransf_24"/>
    <property type="match status" value="1"/>
</dbReference>
<dbReference type="SUPFAM" id="SSF53335">
    <property type="entry name" value="S-adenosyl-L-methionine-dependent methyltransferases"/>
    <property type="match status" value="1"/>
</dbReference>
<sequence>MDSLSTPPVSDVLQRLFREAELADAPMIARILEDAEAGIDPVAHILDAETRDYKEYYRQTATNFLSVTPEFGRLLYICARSAKAAYAVEFGTSFGISTIHLACALHDNGGGRVIGTELEPAKAEQAQQNLDAAGVGDVVEIRIGDALETLSDGLDGPIDLVHLDGAFSLYLPVLTLLEPHLRPGALILAENSTPPYRDYVREPTNGYLSLGLPFEASRGNELSLFTCRP</sequence>
<dbReference type="GO" id="GO:0032259">
    <property type="term" value="P:methylation"/>
    <property type="evidence" value="ECO:0007669"/>
    <property type="project" value="UniProtKB-KW"/>
</dbReference>
<dbReference type="EMBL" id="JAHBOM010000013">
    <property type="protein sequence ID" value="MBU8824784.1"/>
    <property type="molecule type" value="Genomic_DNA"/>
</dbReference>
<dbReference type="InterPro" id="IPR002935">
    <property type="entry name" value="SAM_O-MeTrfase"/>
</dbReference>
<evidence type="ECO:0000256" key="1">
    <source>
        <dbReference type="ARBA" id="ARBA00022603"/>
    </source>
</evidence>
<keyword evidence="2 4" id="KW-0808">Transferase</keyword>
<keyword evidence="3" id="KW-0949">S-adenosyl-L-methionine</keyword>
<keyword evidence="1 4" id="KW-0489">Methyltransferase</keyword>
<dbReference type="PROSITE" id="PS51682">
    <property type="entry name" value="SAM_OMT_I"/>
    <property type="match status" value="1"/>
</dbReference>
<comment type="caution">
    <text evidence="4">The sequence shown here is derived from an EMBL/GenBank/DDBJ whole genome shotgun (WGS) entry which is preliminary data.</text>
</comment>
<evidence type="ECO:0000313" key="5">
    <source>
        <dbReference type="Proteomes" id="UP000696413"/>
    </source>
</evidence>
<evidence type="ECO:0000256" key="2">
    <source>
        <dbReference type="ARBA" id="ARBA00022679"/>
    </source>
</evidence>
<dbReference type="Gene3D" id="3.40.50.150">
    <property type="entry name" value="Vaccinia Virus protein VP39"/>
    <property type="match status" value="1"/>
</dbReference>
<dbReference type="GO" id="GO:0008168">
    <property type="term" value="F:methyltransferase activity"/>
    <property type="evidence" value="ECO:0007669"/>
    <property type="project" value="UniProtKB-KW"/>
</dbReference>
<gene>
    <name evidence="4" type="ORF">KL859_18165</name>
</gene>
<accession>A0ABS6HSW1</accession>
<dbReference type="InterPro" id="IPR029063">
    <property type="entry name" value="SAM-dependent_MTases_sf"/>
</dbReference>
<dbReference type="Proteomes" id="UP000696413">
    <property type="component" value="Unassembled WGS sequence"/>
</dbReference>
<dbReference type="RefSeq" id="WP_073676009.1">
    <property type="nucleotide sequence ID" value="NZ_JAHBOL010000034.1"/>
</dbReference>
<organism evidence="4 5">
    <name type="scientific">Mycolicibacterium goodii</name>
    <name type="common">Mycobacterium goodii</name>
    <dbReference type="NCBI Taxonomy" id="134601"/>
    <lineage>
        <taxon>Bacteria</taxon>
        <taxon>Bacillati</taxon>
        <taxon>Actinomycetota</taxon>
        <taxon>Actinomycetes</taxon>
        <taxon>Mycobacteriales</taxon>
        <taxon>Mycobacteriaceae</taxon>
        <taxon>Mycolicibacterium</taxon>
    </lineage>
</organism>
<proteinExistence type="predicted"/>
<evidence type="ECO:0000313" key="4">
    <source>
        <dbReference type="EMBL" id="MBU8824784.1"/>
    </source>
</evidence>
<dbReference type="EC" id="2.1.1.-" evidence="4"/>
<evidence type="ECO:0000256" key="3">
    <source>
        <dbReference type="ARBA" id="ARBA00022691"/>
    </source>
</evidence>
<reference evidence="4 5" key="1">
    <citation type="submission" date="2021-05" db="EMBL/GenBank/DDBJ databases">
        <title>Draft Genome Sequences of Clinical Respiratory Isolates of Mycobacterium goodii Recovered in Ireland.</title>
        <authorList>
            <person name="Flanagan P.R."/>
            <person name="Mok S."/>
            <person name="Roycroft E."/>
            <person name="Rogers T.R."/>
            <person name="Fitzgibbon M."/>
        </authorList>
    </citation>
    <scope>NUCLEOTIDE SEQUENCE [LARGE SCALE GENOMIC DNA]</scope>
    <source>
        <strain evidence="4 5">14IE55</strain>
    </source>
</reference>
<dbReference type="PANTHER" id="PTHR43167:SF1">
    <property type="entry name" value="PUTATIVE (AFU_ORTHOLOGUE AFUA_6G01830)-RELATED"/>
    <property type="match status" value="1"/>
</dbReference>
<protein>
    <submittedName>
        <fullName evidence="4">Class I SAM-dependent methyltransferase</fullName>
        <ecNumber evidence="4">2.1.1.-</ecNumber>
    </submittedName>
</protein>
<keyword evidence="5" id="KW-1185">Reference proteome</keyword>